<reference evidence="3 4" key="1">
    <citation type="submission" date="2020-08" db="EMBL/GenBank/DDBJ databases">
        <title>The isolate Caproiciproducens sp. 7D4C2 produces n-caproate at mildly acidic conditions from hexoses: genome and rBOX comparison with related strains and chain-elongating bacteria.</title>
        <authorList>
            <person name="Esquivel-Elizondo S."/>
            <person name="Bagci C."/>
            <person name="Temovska M."/>
            <person name="Jeon B.S."/>
            <person name="Bessarab I."/>
            <person name="Williams R.B.H."/>
            <person name="Huson D.H."/>
            <person name="Angenent L.T."/>
        </authorList>
    </citation>
    <scope>NUCLEOTIDE SEQUENCE [LARGE SCALE GENOMIC DNA]</scope>
    <source>
        <strain evidence="3 4">7D4C2</strain>
    </source>
</reference>
<evidence type="ECO:0000313" key="3">
    <source>
        <dbReference type="EMBL" id="QNK41830.1"/>
    </source>
</evidence>
<accession>A0A7G8TDY9</accession>
<feature type="domain" description="Terminase large subunit-like endonuclease" evidence="2">
    <location>
        <begin position="253"/>
        <end position="528"/>
    </location>
</feature>
<name>A0A7G8TDY9_9FIRM</name>
<dbReference type="InterPro" id="IPR027417">
    <property type="entry name" value="P-loop_NTPase"/>
</dbReference>
<dbReference type="Proteomes" id="UP000515909">
    <property type="component" value="Chromosome"/>
</dbReference>
<sequence>MSITISAEIQQYIDFVRSGEIPVCKDQLALCDYVEKCFREEKIYVDEQQLKRYLNQQKYFPFELLKWEKFVFALHNCTYRAPGILRWPLLFILVGRGAGKNGYLSFESFCWITPINGIKDYHVDIFATSEDQARTSPDDVRAVLENNKAELERYFYWNLECITNLKTGSKIRYRTSGVKTKDGGRPGAVVFDELHAYENYKLIGTAKTGLGKKAMPRQTIITTDGNVRGGPLDDMKVRAEQILYGGIGDNGMLPFICRLDDRKEVDNPAMWPKANPSYVFLPTLQQEMEIEYADYKINPTANSDFVTKRMNLPQTYEDASVTDWENIKAANKPLPDLTGYDCVGAIDYADTRDFIAAGLLFRYKGKYLWITHTWICKSSKDLPRIKAPLQEWEQQNLLEYVDGPEVPPSMPAEWLQQMGQIYNITKIGMDNFRFTLMTKALKDVGFDTDKGGANNILLMKRVTQMRYAPVIISAFNKQEVQWGDNPLMNWYTYNACISKDKDGNMIFQKKEAVSRKTDGFMAFVAAVSASDDLEDSGEEYYDGDFEVHTY</sequence>
<dbReference type="InterPro" id="IPR005021">
    <property type="entry name" value="Terminase_largesu-like"/>
</dbReference>
<dbReference type="Pfam" id="PF20441">
    <property type="entry name" value="TerL_nuclease"/>
    <property type="match status" value="1"/>
</dbReference>
<organism evidence="3 4">
    <name type="scientific">Caproicibacter fermentans</name>
    <dbReference type="NCBI Taxonomy" id="2576756"/>
    <lineage>
        <taxon>Bacteria</taxon>
        <taxon>Bacillati</taxon>
        <taxon>Bacillota</taxon>
        <taxon>Clostridia</taxon>
        <taxon>Eubacteriales</taxon>
        <taxon>Acutalibacteraceae</taxon>
        <taxon>Caproicibacter</taxon>
    </lineage>
</organism>
<evidence type="ECO:0000259" key="2">
    <source>
        <dbReference type="Pfam" id="PF20441"/>
    </source>
</evidence>
<gene>
    <name evidence="3" type="ORF">HCR03_06200</name>
</gene>
<dbReference type="PANTHER" id="PTHR41287:SF1">
    <property type="entry name" value="PROTEIN YMFN"/>
    <property type="match status" value="1"/>
</dbReference>
<dbReference type="InterPro" id="IPR046461">
    <property type="entry name" value="TerL_ATPase"/>
</dbReference>
<proteinExistence type="predicted"/>
<dbReference type="RefSeq" id="WP_187037145.1">
    <property type="nucleotide sequence ID" value="NZ_CP060286.1"/>
</dbReference>
<dbReference type="AlphaFoldDB" id="A0A7G8TDY9"/>
<dbReference type="Gene3D" id="3.40.50.300">
    <property type="entry name" value="P-loop containing nucleotide triphosphate hydrolases"/>
    <property type="match status" value="1"/>
</dbReference>
<evidence type="ECO:0000259" key="1">
    <source>
        <dbReference type="Pfam" id="PF03354"/>
    </source>
</evidence>
<dbReference type="InterPro" id="IPR046462">
    <property type="entry name" value="TerL_nuclease"/>
</dbReference>
<dbReference type="KEGG" id="cfem:HCR03_06200"/>
<dbReference type="Pfam" id="PF03354">
    <property type="entry name" value="TerL_ATPase"/>
    <property type="match status" value="1"/>
</dbReference>
<dbReference type="PANTHER" id="PTHR41287">
    <property type="match status" value="1"/>
</dbReference>
<dbReference type="EMBL" id="CP060286">
    <property type="protein sequence ID" value="QNK41830.1"/>
    <property type="molecule type" value="Genomic_DNA"/>
</dbReference>
<evidence type="ECO:0000313" key="4">
    <source>
        <dbReference type="Proteomes" id="UP000515909"/>
    </source>
</evidence>
<dbReference type="GO" id="GO:0004519">
    <property type="term" value="F:endonuclease activity"/>
    <property type="evidence" value="ECO:0007669"/>
    <property type="project" value="InterPro"/>
</dbReference>
<feature type="domain" description="Terminase large subunit-like ATPase" evidence="1">
    <location>
        <begin position="125"/>
        <end position="236"/>
    </location>
</feature>
<protein>
    <submittedName>
        <fullName evidence="3">Terminase large subunit</fullName>
    </submittedName>
</protein>